<reference evidence="1 2" key="1">
    <citation type="journal article" date="2014" name="Genome Announc.">
        <title>Draft Genome Sequence of Propane- and Butane-Oxidizing Actinobacterium Rhodococcus ruber IEGM 231.</title>
        <authorList>
            <person name="Ivshina I.B."/>
            <person name="Kuyukina M.S."/>
            <person name="Krivoruchko A.V."/>
            <person name="Barbe V."/>
            <person name="Fischer C."/>
        </authorList>
    </citation>
    <scope>NUCLEOTIDE SEQUENCE [LARGE SCALE GENOMIC DNA]</scope>
</reference>
<accession>A0A098BJV2</accession>
<name>A0A098BJV2_9NOCA</name>
<evidence type="ECO:0000313" key="2">
    <source>
        <dbReference type="Proteomes" id="UP000042997"/>
    </source>
</evidence>
<dbReference type="AlphaFoldDB" id="A0A098BJV2"/>
<dbReference type="EMBL" id="CCSD01000056">
    <property type="protein sequence ID" value="CDZ88973.1"/>
    <property type="molecule type" value="Genomic_DNA"/>
</dbReference>
<organism evidence="1 2">
    <name type="scientific">Rhodococcus ruber</name>
    <dbReference type="NCBI Taxonomy" id="1830"/>
    <lineage>
        <taxon>Bacteria</taxon>
        <taxon>Bacillati</taxon>
        <taxon>Actinomycetota</taxon>
        <taxon>Actinomycetes</taxon>
        <taxon>Mycobacteriales</taxon>
        <taxon>Nocardiaceae</taxon>
        <taxon>Rhodococcus</taxon>
    </lineage>
</organism>
<proteinExistence type="predicted"/>
<gene>
    <name evidence="1" type="ORF">RHRU231_450140</name>
</gene>
<sequence>METRTEWWTVDTHGTRVADGATRQEALASHEVLRRQIALHLTEMRVYGITSGIQPIEKPAGVFCRTYTTTVVDSEIEEL</sequence>
<dbReference type="Proteomes" id="UP000042997">
    <property type="component" value="Unassembled WGS sequence"/>
</dbReference>
<dbReference type="RefSeq" id="WP_040272041.1">
    <property type="nucleotide sequence ID" value="NZ_JAPWIU010000038.1"/>
</dbReference>
<evidence type="ECO:0000313" key="1">
    <source>
        <dbReference type="EMBL" id="CDZ88973.1"/>
    </source>
</evidence>
<protein>
    <submittedName>
        <fullName evidence="1">Uncharacterized protein</fullName>
    </submittedName>
</protein>